<feature type="signal peptide" evidence="1">
    <location>
        <begin position="1"/>
        <end position="17"/>
    </location>
</feature>
<accession>A0A0P7WRM5</accession>
<name>A0A0P7WRM5_SCLFO</name>
<sequence length="139" mass="15192">MIYLVLILGTLHCAAQADEPEGEAVAMTGDFAPNQRARAEPSRAPPPVCCGVDELKEGLSQLVQEQREVASGQAEVIRILRVMKDQGAQQLLNLQNLARHQSLLLENHQALLLQVSRIGTQLQELTKKAPSEKQGRHAA</sequence>
<dbReference type="EMBL" id="JARO02006945">
    <property type="protein sequence ID" value="KPP64562.1"/>
    <property type="molecule type" value="Genomic_DNA"/>
</dbReference>
<protein>
    <submittedName>
        <fullName evidence="2">Uncharacterized protein</fullName>
    </submittedName>
</protein>
<gene>
    <name evidence="2" type="ORF">Z043_117078</name>
</gene>
<keyword evidence="1" id="KW-0732">Signal</keyword>
<evidence type="ECO:0000313" key="2">
    <source>
        <dbReference type="EMBL" id="KPP64562.1"/>
    </source>
</evidence>
<dbReference type="AlphaFoldDB" id="A0A0P7WRM5"/>
<feature type="chain" id="PRO_5006144728" evidence="1">
    <location>
        <begin position="18"/>
        <end position="139"/>
    </location>
</feature>
<reference evidence="2 3" key="1">
    <citation type="submission" date="2015-08" db="EMBL/GenBank/DDBJ databases">
        <title>The genome of the Asian arowana (Scleropages formosus).</title>
        <authorList>
            <person name="Tan M.H."/>
            <person name="Gan H.M."/>
            <person name="Croft L.J."/>
            <person name="Austin C.M."/>
        </authorList>
    </citation>
    <scope>NUCLEOTIDE SEQUENCE [LARGE SCALE GENOMIC DNA]</scope>
    <source>
        <strain evidence="2">Aro1</strain>
    </source>
</reference>
<comment type="caution">
    <text evidence="2">The sequence shown here is derived from an EMBL/GenBank/DDBJ whole genome shotgun (WGS) entry which is preliminary data.</text>
</comment>
<evidence type="ECO:0000313" key="3">
    <source>
        <dbReference type="Proteomes" id="UP000034805"/>
    </source>
</evidence>
<evidence type="ECO:0000256" key="1">
    <source>
        <dbReference type="SAM" id="SignalP"/>
    </source>
</evidence>
<organism evidence="2 3">
    <name type="scientific">Scleropages formosus</name>
    <name type="common">Asian bonytongue</name>
    <name type="synonym">Osteoglossum formosum</name>
    <dbReference type="NCBI Taxonomy" id="113540"/>
    <lineage>
        <taxon>Eukaryota</taxon>
        <taxon>Metazoa</taxon>
        <taxon>Chordata</taxon>
        <taxon>Craniata</taxon>
        <taxon>Vertebrata</taxon>
        <taxon>Euteleostomi</taxon>
        <taxon>Actinopterygii</taxon>
        <taxon>Neopterygii</taxon>
        <taxon>Teleostei</taxon>
        <taxon>Osteoglossocephala</taxon>
        <taxon>Osteoglossomorpha</taxon>
        <taxon>Osteoglossiformes</taxon>
        <taxon>Osteoglossidae</taxon>
        <taxon>Scleropages</taxon>
    </lineage>
</organism>
<proteinExistence type="predicted"/>
<dbReference type="Proteomes" id="UP000034805">
    <property type="component" value="Unassembled WGS sequence"/>
</dbReference>